<reference evidence="8 9" key="1">
    <citation type="journal article" date="2022" name="Allergy">
        <title>Genome assembly and annotation of Periplaneta americana reveal a comprehensive cockroach allergen profile.</title>
        <authorList>
            <person name="Wang L."/>
            <person name="Xiong Q."/>
            <person name="Saelim N."/>
            <person name="Wang L."/>
            <person name="Nong W."/>
            <person name="Wan A.T."/>
            <person name="Shi M."/>
            <person name="Liu X."/>
            <person name="Cao Q."/>
            <person name="Hui J.H.L."/>
            <person name="Sookrung N."/>
            <person name="Leung T.F."/>
            <person name="Tungtrongchitr A."/>
            <person name="Tsui S.K.W."/>
        </authorList>
    </citation>
    <scope>NUCLEOTIDE SEQUENCE [LARGE SCALE GENOMIC DNA]</scope>
    <source>
        <strain evidence="8">PWHHKU_190912</strain>
    </source>
</reference>
<dbReference type="InterPro" id="IPR001117">
    <property type="entry name" value="Cu-oxidase_2nd"/>
</dbReference>
<evidence type="ECO:0000256" key="1">
    <source>
        <dbReference type="ARBA" id="ARBA00010609"/>
    </source>
</evidence>
<evidence type="ECO:0000256" key="3">
    <source>
        <dbReference type="ARBA" id="ARBA00023002"/>
    </source>
</evidence>
<comment type="similarity">
    <text evidence="1">Belongs to the multicopper oxidase family.</text>
</comment>
<dbReference type="InterPro" id="IPR011707">
    <property type="entry name" value="Cu-oxidase-like_N"/>
</dbReference>
<feature type="domain" description="Plastocyanin-like" evidence="6">
    <location>
        <begin position="568"/>
        <end position="699"/>
    </location>
</feature>
<dbReference type="Proteomes" id="UP001148838">
    <property type="component" value="Unassembled WGS sequence"/>
</dbReference>
<gene>
    <name evidence="8" type="ORF">ANN_20887</name>
</gene>
<keyword evidence="2" id="KW-0479">Metal-binding</keyword>
<dbReference type="PANTHER" id="PTHR11709:SF394">
    <property type="entry name" value="FI03373P-RELATED"/>
    <property type="match status" value="1"/>
</dbReference>
<dbReference type="PROSITE" id="PS00080">
    <property type="entry name" value="MULTICOPPER_OXIDASE2"/>
    <property type="match status" value="1"/>
</dbReference>
<organism evidence="8 9">
    <name type="scientific">Periplaneta americana</name>
    <name type="common">American cockroach</name>
    <name type="synonym">Blatta americana</name>
    <dbReference type="NCBI Taxonomy" id="6978"/>
    <lineage>
        <taxon>Eukaryota</taxon>
        <taxon>Metazoa</taxon>
        <taxon>Ecdysozoa</taxon>
        <taxon>Arthropoda</taxon>
        <taxon>Hexapoda</taxon>
        <taxon>Insecta</taxon>
        <taxon>Pterygota</taxon>
        <taxon>Neoptera</taxon>
        <taxon>Polyneoptera</taxon>
        <taxon>Dictyoptera</taxon>
        <taxon>Blattodea</taxon>
        <taxon>Blattoidea</taxon>
        <taxon>Blattidae</taxon>
        <taxon>Blattinae</taxon>
        <taxon>Periplaneta</taxon>
    </lineage>
</organism>
<dbReference type="EMBL" id="JAJSOF020000029">
    <property type="protein sequence ID" value="KAJ4432270.1"/>
    <property type="molecule type" value="Genomic_DNA"/>
</dbReference>
<dbReference type="Pfam" id="PF07731">
    <property type="entry name" value="Cu-oxidase_2"/>
    <property type="match status" value="1"/>
</dbReference>
<evidence type="ECO:0000256" key="2">
    <source>
        <dbReference type="ARBA" id="ARBA00022723"/>
    </source>
</evidence>
<keyword evidence="9" id="KW-1185">Reference proteome</keyword>
<dbReference type="Pfam" id="PF00394">
    <property type="entry name" value="Cu-oxidase"/>
    <property type="match status" value="1"/>
</dbReference>
<dbReference type="SUPFAM" id="SSF49503">
    <property type="entry name" value="Cupredoxins"/>
    <property type="match status" value="3"/>
</dbReference>
<sequence length="774" mass="87413">TEKKSSVFLPLSISESLGQQDDQHQLNKNTKYFVEPAHPNSSTSDHALRRNNTARSDDGVHISLLPSSHPDNVPLFEIYPSDGIHNTSIKESHPCARTCVTGAPPMVCRYKFELEWYYTMSKACYNCPSELTDCDRKDCVVADGVKRPIVVVNRQLPGPSVEVCKGDKIIVDMENHMMEESTTIHWHGHHQRGTPYMDGVPYVTQCPIPPKSMFRYHYSADTPGTHFWHSHSGCQRADGAFGALIIRVPSTQDPHRNLYDRDLSEHIMQILDWDHKLGVDKFLAHHHANGNNKPPTLLVNGRGRFFQFEDINFITRNVSYSPTATFTVQKGFRYRFRLINAGFLNCPIEVSVDNHTLLVISSDGTDLKPVEGSHRFIATLTGLSSYICGERFDFVINAYQKVGNYWIRFRGLMDCGEKFTQAHQVAVLHYEGAPEHEEPHGEVSYKASKRTGLAINSLNVGTGTEGSLVIPELDAVAEDDESLKKTPDMTFYLSYDFYKLDNPHYHRYPYYGFNQGLYIMELSNFVCVCVAVANKLLTPQLNHISLKLPPFPLLSQYGDLDARYPFCNESTEVNCENKYCECTHVIEVPLGAVLELILIDKGTAYDANHPFHLHGHAFRVIAMERLNSTTTVEEVQALDRAGLIHRKLSGAPLKDTVTVPDGGYTIVRVHASNPGYWLFHCHIEFHVELGMAVVFKVGDHSNFPPVPSGFPRCNSYIPPNEDVEQINNEMDNIVDISHHSLPQMWPLRSSSESELSKFFVLPYLISLLVCMAVR</sequence>
<dbReference type="Gene3D" id="2.60.40.420">
    <property type="entry name" value="Cupredoxins - blue copper proteins"/>
    <property type="match status" value="3"/>
</dbReference>
<dbReference type="Pfam" id="PF07732">
    <property type="entry name" value="Cu-oxidase_3"/>
    <property type="match status" value="1"/>
</dbReference>
<evidence type="ECO:0000313" key="8">
    <source>
        <dbReference type="EMBL" id="KAJ4432270.1"/>
    </source>
</evidence>
<keyword evidence="3" id="KW-0560">Oxidoreductase</keyword>
<evidence type="ECO:0000259" key="5">
    <source>
        <dbReference type="Pfam" id="PF00394"/>
    </source>
</evidence>
<dbReference type="InterPro" id="IPR008972">
    <property type="entry name" value="Cupredoxin"/>
</dbReference>
<comment type="caution">
    <text evidence="8">The sequence shown here is derived from an EMBL/GenBank/DDBJ whole genome shotgun (WGS) entry which is preliminary data.</text>
</comment>
<dbReference type="InterPro" id="IPR045087">
    <property type="entry name" value="Cu-oxidase_fam"/>
</dbReference>
<feature type="non-terminal residue" evidence="8">
    <location>
        <position position="1"/>
    </location>
</feature>
<evidence type="ECO:0000256" key="4">
    <source>
        <dbReference type="ARBA" id="ARBA00023008"/>
    </source>
</evidence>
<dbReference type="CDD" id="cd13905">
    <property type="entry name" value="CuRO_3_tcLLC2_insect_like"/>
    <property type="match status" value="1"/>
</dbReference>
<evidence type="ECO:0000259" key="6">
    <source>
        <dbReference type="Pfam" id="PF07731"/>
    </source>
</evidence>
<dbReference type="InterPro" id="IPR011706">
    <property type="entry name" value="Cu-oxidase_C"/>
</dbReference>
<protein>
    <recommendedName>
        <fullName evidence="10">Laccase</fullName>
    </recommendedName>
</protein>
<name>A0ABQ8SEZ2_PERAM</name>
<proteinExistence type="inferred from homology"/>
<keyword evidence="4" id="KW-0186">Copper</keyword>
<dbReference type="CDD" id="cd13858">
    <property type="entry name" value="CuRO_1_tcLCC2_insect_like"/>
    <property type="match status" value="1"/>
</dbReference>
<evidence type="ECO:0000313" key="9">
    <source>
        <dbReference type="Proteomes" id="UP001148838"/>
    </source>
</evidence>
<dbReference type="InterPro" id="IPR002355">
    <property type="entry name" value="Cu_oxidase_Cu_BS"/>
</dbReference>
<feature type="domain" description="Plastocyanin-like" evidence="7">
    <location>
        <begin position="136"/>
        <end position="249"/>
    </location>
</feature>
<evidence type="ECO:0008006" key="10">
    <source>
        <dbReference type="Google" id="ProtNLM"/>
    </source>
</evidence>
<accession>A0ABQ8SEZ2</accession>
<dbReference type="PANTHER" id="PTHR11709">
    <property type="entry name" value="MULTI-COPPER OXIDASE"/>
    <property type="match status" value="1"/>
</dbReference>
<feature type="domain" description="Plastocyanin-like" evidence="5">
    <location>
        <begin position="284"/>
        <end position="433"/>
    </location>
</feature>
<evidence type="ECO:0000259" key="7">
    <source>
        <dbReference type="Pfam" id="PF07732"/>
    </source>
</evidence>
<dbReference type="CDD" id="cd13884">
    <property type="entry name" value="CuRO_2_tcLCC_insect_like"/>
    <property type="match status" value="1"/>
</dbReference>